<reference evidence="2 3" key="1">
    <citation type="submission" date="2020-08" db="EMBL/GenBank/DDBJ databases">
        <title>Genomic Encyclopedia of Type Strains, Phase IV (KMG-IV): sequencing the most valuable type-strain genomes for metagenomic binning, comparative biology and taxonomic classification.</title>
        <authorList>
            <person name="Goeker M."/>
        </authorList>
    </citation>
    <scope>NUCLEOTIDE SEQUENCE [LARGE SCALE GENOMIC DNA]</scope>
    <source>
        <strain evidence="2 3">DSM 23960</strain>
    </source>
</reference>
<proteinExistence type="predicted"/>
<dbReference type="InterPro" id="IPR013154">
    <property type="entry name" value="ADH-like_N"/>
</dbReference>
<dbReference type="SUPFAM" id="SSF50129">
    <property type="entry name" value="GroES-like"/>
    <property type="match status" value="1"/>
</dbReference>
<dbReference type="RefSeq" id="WP_183202310.1">
    <property type="nucleotide sequence ID" value="NZ_BAAAER010000002.1"/>
</dbReference>
<dbReference type="InterPro" id="IPR011032">
    <property type="entry name" value="GroES-like_sf"/>
</dbReference>
<gene>
    <name evidence="2" type="ORF">GGR12_000383</name>
</gene>
<name>A0A7W6NNJ5_9CAUL</name>
<dbReference type="Gene3D" id="3.40.50.720">
    <property type="entry name" value="NAD(P)-binding Rossmann-like Domain"/>
    <property type="match status" value="1"/>
</dbReference>
<feature type="domain" description="Enoyl reductase (ER)" evidence="1">
    <location>
        <begin position="10"/>
        <end position="329"/>
    </location>
</feature>
<dbReference type="PANTHER" id="PTHR43677:SF4">
    <property type="entry name" value="QUINONE OXIDOREDUCTASE-LIKE PROTEIN 2"/>
    <property type="match status" value="1"/>
</dbReference>
<accession>A0A7W6NNJ5</accession>
<sequence>MRAVLSKAVGGPESLVVEDIMDPRPMKGEVVIDVRAIGVNFPDTLIIEDKYQFKPQRPFSPGGEVAGVVEAVGEGVTGVRKGDRVIAVPGWGGMVERLAVPAASVMKIPDAMDFQTAAALTMTYGTSYYALKDRAQLKEGETLLVLGAAGGVGVAAVELGKAMGARVIAAASTNDKVQFALEAGADNGLIYPSGGMDKAAQKELSGELKLASGRDGPDVVYDAVGGDYCEPALRSMDWNGRYLVVGFPAGIPSLPLNLTLLKSVSVIGVFWGAAVMRDPAAHAANMADLFKFWSEGKIKPRVSRTFPLERAHEAIKALGDRSVMGKVVVTVDA</sequence>
<keyword evidence="2" id="KW-0560">Oxidoreductase</keyword>
<organism evidence="2 3">
    <name type="scientific">Brevundimonas lenta</name>
    <dbReference type="NCBI Taxonomy" id="424796"/>
    <lineage>
        <taxon>Bacteria</taxon>
        <taxon>Pseudomonadati</taxon>
        <taxon>Pseudomonadota</taxon>
        <taxon>Alphaproteobacteria</taxon>
        <taxon>Caulobacterales</taxon>
        <taxon>Caulobacteraceae</taxon>
        <taxon>Brevundimonas</taxon>
    </lineage>
</organism>
<evidence type="ECO:0000313" key="3">
    <source>
        <dbReference type="Proteomes" id="UP000529946"/>
    </source>
</evidence>
<dbReference type="GO" id="GO:0003960">
    <property type="term" value="F:quinone reductase (NADPH) activity"/>
    <property type="evidence" value="ECO:0007669"/>
    <property type="project" value="UniProtKB-EC"/>
</dbReference>
<dbReference type="EMBL" id="JACIDM010000001">
    <property type="protein sequence ID" value="MBB4081544.1"/>
    <property type="molecule type" value="Genomic_DNA"/>
</dbReference>
<dbReference type="InterPro" id="IPR013149">
    <property type="entry name" value="ADH-like_C"/>
</dbReference>
<dbReference type="InterPro" id="IPR051397">
    <property type="entry name" value="Zn-ADH-like_protein"/>
</dbReference>
<evidence type="ECO:0000313" key="2">
    <source>
        <dbReference type="EMBL" id="MBB4081544.1"/>
    </source>
</evidence>
<comment type="caution">
    <text evidence="2">The sequence shown here is derived from an EMBL/GenBank/DDBJ whole genome shotgun (WGS) entry which is preliminary data.</text>
</comment>
<dbReference type="InterPro" id="IPR020843">
    <property type="entry name" value="ER"/>
</dbReference>
<dbReference type="Pfam" id="PF08240">
    <property type="entry name" value="ADH_N"/>
    <property type="match status" value="1"/>
</dbReference>
<dbReference type="CDD" id="cd08241">
    <property type="entry name" value="QOR1"/>
    <property type="match status" value="1"/>
</dbReference>
<dbReference type="Pfam" id="PF00107">
    <property type="entry name" value="ADH_zinc_N"/>
    <property type="match status" value="1"/>
</dbReference>
<dbReference type="SUPFAM" id="SSF51735">
    <property type="entry name" value="NAD(P)-binding Rossmann-fold domains"/>
    <property type="match status" value="1"/>
</dbReference>
<dbReference type="Proteomes" id="UP000529946">
    <property type="component" value="Unassembled WGS sequence"/>
</dbReference>
<dbReference type="InterPro" id="IPR036291">
    <property type="entry name" value="NAD(P)-bd_dom_sf"/>
</dbReference>
<dbReference type="Gene3D" id="3.90.180.10">
    <property type="entry name" value="Medium-chain alcohol dehydrogenases, catalytic domain"/>
    <property type="match status" value="1"/>
</dbReference>
<evidence type="ECO:0000259" key="1">
    <source>
        <dbReference type="SMART" id="SM00829"/>
    </source>
</evidence>
<dbReference type="PANTHER" id="PTHR43677">
    <property type="entry name" value="SHORT-CHAIN DEHYDROGENASE/REDUCTASE"/>
    <property type="match status" value="1"/>
</dbReference>
<dbReference type="SMART" id="SM00829">
    <property type="entry name" value="PKS_ER"/>
    <property type="match status" value="1"/>
</dbReference>
<dbReference type="AlphaFoldDB" id="A0A7W6NNJ5"/>
<protein>
    <submittedName>
        <fullName evidence="2">NADPH2:quinone reductase</fullName>
        <ecNumber evidence="2">1.6.5.5</ecNumber>
    </submittedName>
</protein>
<dbReference type="EC" id="1.6.5.5" evidence="2"/>
<keyword evidence="3" id="KW-1185">Reference proteome</keyword>